<dbReference type="Pfam" id="PF00664">
    <property type="entry name" value="ABC_membrane"/>
    <property type="match status" value="2"/>
</dbReference>
<evidence type="ECO:0000256" key="2">
    <source>
        <dbReference type="ARBA" id="ARBA00007577"/>
    </source>
</evidence>
<sequence length="927" mass="102752">KPTLCDKIIGMLLCRGDLNADEMEEKPCSITELFRFASRTDTVYIVFGLLLSVITGITMPALTVLSGQIANVYIKNRDQTAGNDEVLRQVMVYVILYAVSAVLQFVLSLLQQHCLLVATARIVARLRREFLSAVLRQDAAWLDIHTAGQLSSRLNENIDRIRDGLGDKISLVVRGCSMFTSALTVAFVFNWKVALVMCAVGPLCAIIMGSMGRFAAKPMRKQMEYSAKGNSLVEEVVLNVKTVQACNGQNEMVERFSKWMELGKRPAILVYFFNGFFEGLFFFVFYLISLSGFLMGVIECHTPGGFEPGSVIVAANAILMGAYFMGILGPHMMALLKSRIAAAIIYKIIDRKCLHDDSRSHTHTPERLKGDITFEGVHFKYATRDTPILNGLNWHASPGTSIALVGHSGCGKSTSVGLLTRQYGICAGKILVDGRNIDTIDPRTLRENIGIVMQEPCLFNCSIRENILLGRTWSGEGSDDDRIAAVLKIAHAAIFVGNLEKGLDTIIGDGGVRLSGGQKQRIAIARALFSDPPILILDEATSALDVESERLVQEALNEASEGRTTMTIAHRLSTLKEVHRIYVLDKGVVVQTGTHDGLLKVDGIYSSLAKTQSVEANNSADNAKTPVKEANLSSDTRLQDLHRYSTRSSIFSLRNLNSNLNLKKTLNTNFQSSGQKKKMSTSSSTFLRMYTHGHYGKMFFAVLFSITRGFEIPLYVIQFKFLYAALNASADEYGGALTKVCILSFCIGLFIWLSLSLAYSFAGWSSESVIARMKSRVLDKILHQDAAYFDQPETSNATIVTDLNRHAANLIAGLDHRMVLFVYCCSSFTACTIISLAFYWKLGVIGLSCSTVFIILIVILFVVMTKETEKQSRHDHTAELAIEMLEQTRTIQLMVAESYFEKSYETCQEKIYPTVKKVRRLISLFFV</sequence>
<gene>
    <name evidence="11" type="ORF">PFISCL1PPCAC_7686</name>
</gene>
<proteinExistence type="inferred from homology"/>
<dbReference type="PANTHER" id="PTHR43394:SF27">
    <property type="entry name" value="ATP-DEPENDENT TRANSLOCASE ABCB1-LIKE"/>
    <property type="match status" value="1"/>
</dbReference>
<dbReference type="InterPro" id="IPR017871">
    <property type="entry name" value="ABC_transporter-like_CS"/>
</dbReference>
<dbReference type="InterPro" id="IPR027417">
    <property type="entry name" value="P-loop_NTPase"/>
</dbReference>
<comment type="caution">
    <text evidence="11">The sequence shown here is derived from an EMBL/GenBank/DDBJ whole genome shotgun (WGS) entry which is preliminary data.</text>
</comment>
<evidence type="ECO:0000256" key="5">
    <source>
        <dbReference type="ARBA" id="ARBA00022840"/>
    </source>
</evidence>
<evidence type="ECO:0000313" key="11">
    <source>
        <dbReference type="EMBL" id="GMT16389.1"/>
    </source>
</evidence>
<dbReference type="SUPFAM" id="SSF52540">
    <property type="entry name" value="P-loop containing nucleoside triphosphate hydrolases"/>
    <property type="match status" value="1"/>
</dbReference>
<dbReference type="Pfam" id="PF00005">
    <property type="entry name" value="ABC_tran"/>
    <property type="match status" value="1"/>
</dbReference>
<evidence type="ECO:0000256" key="8">
    <source>
        <dbReference type="SAM" id="Phobius"/>
    </source>
</evidence>
<feature type="domain" description="ABC transmembrane type-1" evidence="10">
    <location>
        <begin position="699"/>
        <end position="927"/>
    </location>
</feature>
<dbReference type="EMBL" id="BTSY01000002">
    <property type="protein sequence ID" value="GMT16389.1"/>
    <property type="molecule type" value="Genomic_DNA"/>
</dbReference>
<dbReference type="InterPro" id="IPR036640">
    <property type="entry name" value="ABC1_TM_sf"/>
</dbReference>
<evidence type="ECO:0000256" key="1">
    <source>
        <dbReference type="ARBA" id="ARBA00004141"/>
    </source>
</evidence>
<dbReference type="SUPFAM" id="SSF90123">
    <property type="entry name" value="ABC transporter transmembrane region"/>
    <property type="match status" value="2"/>
</dbReference>
<keyword evidence="7 8" id="KW-0472">Membrane</keyword>
<feature type="transmembrane region" description="Helical" evidence="8">
    <location>
        <begin position="268"/>
        <end position="289"/>
    </location>
</feature>
<dbReference type="FunFam" id="3.40.50.300:FF:001797">
    <property type="entry name" value="ABC transporter, putative"/>
    <property type="match status" value="1"/>
</dbReference>
<keyword evidence="3 8" id="KW-0812">Transmembrane</keyword>
<feature type="transmembrane region" description="Helical" evidence="8">
    <location>
        <begin position="737"/>
        <end position="764"/>
    </location>
</feature>
<feature type="transmembrane region" description="Helical" evidence="8">
    <location>
        <begin position="698"/>
        <end position="717"/>
    </location>
</feature>
<feature type="domain" description="ABC transporter" evidence="9">
    <location>
        <begin position="372"/>
        <end position="611"/>
    </location>
</feature>
<dbReference type="Gene3D" id="3.40.50.300">
    <property type="entry name" value="P-loop containing nucleotide triphosphate hydrolases"/>
    <property type="match status" value="1"/>
</dbReference>
<evidence type="ECO:0000256" key="6">
    <source>
        <dbReference type="ARBA" id="ARBA00022989"/>
    </source>
</evidence>
<evidence type="ECO:0008006" key="13">
    <source>
        <dbReference type="Google" id="ProtNLM"/>
    </source>
</evidence>
<protein>
    <recommendedName>
        <fullName evidence="13">ABC transporter ATP-binding protein</fullName>
    </recommendedName>
</protein>
<dbReference type="Gene3D" id="1.20.1560.10">
    <property type="entry name" value="ABC transporter type 1, transmembrane domain"/>
    <property type="match status" value="1"/>
</dbReference>
<feature type="transmembrane region" description="Helical" evidence="8">
    <location>
        <begin position="169"/>
        <end position="188"/>
    </location>
</feature>
<feature type="non-terminal residue" evidence="11">
    <location>
        <position position="1"/>
    </location>
</feature>
<dbReference type="PROSITE" id="PS00211">
    <property type="entry name" value="ABC_TRANSPORTER_1"/>
    <property type="match status" value="1"/>
</dbReference>
<dbReference type="GO" id="GO:0016020">
    <property type="term" value="C:membrane"/>
    <property type="evidence" value="ECO:0007669"/>
    <property type="project" value="UniProtKB-SubCell"/>
</dbReference>
<dbReference type="InterPro" id="IPR003439">
    <property type="entry name" value="ABC_transporter-like_ATP-bd"/>
</dbReference>
<dbReference type="InterPro" id="IPR011527">
    <property type="entry name" value="ABC1_TM_dom"/>
</dbReference>
<evidence type="ECO:0000256" key="4">
    <source>
        <dbReference type="ARBA" id="ARBA00022741"/>
    </source>
</evidence>
<comment type="subcellular location">
    <subcellularLocation>
        <location evidence="1">Membrane</location>
        <topology evidence="1">Multi-pass membrane protein</topology>
    </subcellularLocation>
</comment>
<dbReference type="AlphaFoldDB" id="A0AAV5VES6"/>
<dbReference type="PROSITE" id="PS50929">
    <property type="entry name" value="ABC_TM1F"/>
    <property type="match status" value="2"/>
</dbReference>
<evidence type="ECO:0000259" key="10">
    <source>
        <dbReference type="PROSITE" id="PS50929"/>
    </source>
</evidence>
<reference evidence="11" key="1">
    <citation type="submission" date="2023-10" db="EMBL/GenBank/DDBJ databases">
        <title>Genome assembly of Pristionchus species.</title>
        <authorList>
            <person name="Yoshida K."/>
            <person name="Sommer R.J."/>
        </authorList>
    </citation>
    <scope>NUCLEOTIDE SEQUENCE</scope>
    <source>
        <strain evidence="11">RS5133</strain>
    </source>
</reference>
<accession>A0AAV5VES6</accession>
<keyword evidence="6 8" id="KW-1133">Transmembrane helix</keyword>
<dbReference type="PANTHER" id="PTHR43394">
    <property type="entry name" value="ATP-DEPENDENT PERMEASE MDL1, MITOCHONDRIAL"/>
    <property type="match status" value="1"/>
</dbReference>
<dbReference type="SMART" id="SM00382">
    <property type="entry name" value="AAA"/>
    <property type="match status" value="1"/>
</dbReference>
<feature type="transmembrane region" description="Helical" evidence="8">
    <location>
        <begin position="90"/>
        <end position="110"/>
    </location>
</feature>
<keyword evidence="12" id="KW-1185">Reference proteome</keyword>
<dbReference type="InterPro" id="IPR003593">
    <property type="entry name" value="AAA+_ATPase"/>
</dbReference>
<evidence type="ECO:0000256" key="3">
    <source>
        <dbReference type="ARBA" id="ARBA00022692"/>
    </source>
</evidence>
<evidence type="ECO:0000256" key="7">
    <source>
        <dbReference type="ARBA" id="ARBA00023136"/>
    </source>
</evidence>
<feature type="transmembrane region" description="Helical" evidence="8">
    <location>
        <begin position="845"/>
        <end position="864"/>
    </location>
</feature>
<feature type="domain" description="ABC transmembrane type-1" evidence="10">
    <location>
        <begin position="46"/>
        <end position="337"/>
    </location>
</feature>
<feature type="transmembrane region" description="Helical" evidence="8">
    <location>
        <begin position="43"/>
        <end position="70"/>
    </location>
</feature>
<dbReference type="GO" id="GO:0140359">
    <property type="term" value="F:ABC-type transporter activity"/>
    <property type="evidence" value="ECO:0007669"/>
    <property type="project" value="InterPro"/>
</dbReference>
<keyword evidence="4" id="KW-0547">Nucleotide-binding</keyword>
<dbReference type="InterPro" id="IPR039421">
    <property type="entry name" value="Type_1_exporter"/>
</dbReference>
<organism evidence="11 12">
    <name type="scientific">Pristionchus fissidentatus</name>
    <dbReference type="NCBI Taxonomy" id="1538716"/>
    <lineage>
        <taxon>Eukaryota</taxon>
        <taxon>Metazoa</taxon>
        <taxon>Ecdysozoa</taxon>
        <taxon>Nematoda</taxon>
        <taxon>Chromadorea</taxon>
        <taxon>Rhabditida</taxon>
        <taxon>Rhabditina</taxon>
        <taxon>Diplogasteromorpha</taxon>
        <taxon>Diplogasteroidea</taxon>
        <taxon>Neodiplogasteridae</taxon>
        <taxon>Pristionchus</taxon>
    </lineage>
</organism>
<dbReference type="GO" id="GO:0016887">
    <property type="term" value="F:ATP hydrolysis activity"/>
    <property type="evidence" value="ECO:0007669"/>
    <property type="project" value="InterPro"/>
</dbReference>
<evidence type="ECO:0000313" key="12">
    <source>
        <dbReference type="Proteomes" id="UP001432322"/>
    </source>
</evidence>
<comment type="similarity">
    <text evidence="2">Belongs to the ABC transporter superfamily. ABCB family. Multidrug resistance exporter (TC 3.A.1.201) subfamily.</text>
</comment>
<dbReference type="CDD" id="cd18577">
    <property type="entry name" value="ABC_6TM_Pgp_ABCB1_D1_like"/>
    <property type="match status" value="1"/>
</dbReference>
<dbReference type="GO" id="GO:0005524">
    <property type="term" value="F:ATP binding"/>
    <property type="evidence" value="ECO:0007669"/>
    <property type="project" value="UniProtKB-KW"/>
</dbReference>
<evidence type="ECO:0000259" key="9">
    <source>
        <dbReference type="PROSITE" id="PS50893"/>
    </source>
</evidence>
<name>A0AAV5VES6_9BILA</name>
<feature type="transmembrane region" description="Helical" evidence="8">
    <location>
        <begin position="309"/>
        <end position="329"/>
    </location>
</feature>
<dbReference type="Proteomes" id="UP001432322">
    <property type="component" value="Unassembled WGS sequence"/>
</dbReference>
<dbReference type="PROSITE" id="PS50893">
    <property type="entry name" value="ABC_TRANSPORTER_2"/>
    <property type="match status" value="1"/>
</dbReference>
<feature type="transmembrane region" description="Helical" evidence="8">
    <location>
        <begin position="820"/>
        <end position="839"/>
    </location>
</feature>
<keyword evidence="5" id="KW-0067">ATP-binding</keyword>
<feature type="transmembrane region" description="Helical" evidence="8">
    <location>
        <begin position="194"/>
        <end position="216"/>
    </location>
</feature>